<proteinExistence type="predicted"/>
<organism evidence="2 3">
    <name type="scientific">Flavobacterium chuncheonense</name>
    <dbReference type="NCBI Taxonomy" id="2026653"/>
    <lineage>
        <taxon>Bacteria</taxon>
        <taxon>Pseudomonadati</taxon>
        <taxon>Bacteroidota</taxon>
        <taxon>Flavobacteriia</taxon>
        <taxon>Flavobacteriales</taxon>
        <taxon>Flavobacteriaceae</taxon>
        <taxon>Flavobacterium</taxon>
    </lineage>
</organism>
<dbReference type="Pfam" id="PF14376">
    <property type="entry name" value="Haem_bd"/>
    <property type="match status" value="1"/>
</dbReference>
<gene>
    <name evidence="2" type="ORF">ACFS5J_06090</name>
</gene>
<dbReference type="RefSeq" id="WP_379811164.1">
    <property type="nucleotide sequence ID" value="NZ_JBHUPC010000012.1"/>
</dbReference>
<feature type="domain" description="Haem-binding" evidence="1">
    <location>
        <begin position="9"/>
        <end position="144"/>
    </location>
</feature>
<name>A0ABW5YLY2_9FLAO</name>
<evidence type="ECO:0000313" key="2">
    <source>
        <dbReference type="EMBL" id="MFD2891583.1"/>
    </source>
</evidence>
<dbReference type="InterPro" id="IPR025992">
    <property type="entry name" value="Haem-bd"/>
</dbReference>
<sequence>MKKIFFALAVVLVVIQFIQIDKTNPTVDESQDFLKTYSPSPEITAQIKASCYDCHSNESLYPWYANVQPAGWFLKHHIDEGRHELNFSEFGSYSAKKQAHKLEESIELIEKGEMPLSSYTIMHKDAVLDDASKKALVEYFKSIQKNIQE</sequence>
<protein>
    <submittedName>
        <fullName evidence="2">Heme-binding domain-containing protein</fullName>
    </submittedName>
</protein>
<keyword evidence="3" id="KW-1185">Reference proteome</keyword>
<accession>A0ABW5YLY2</accession>
<dbReference type="Proteomes" id="UP001597534">
    <property type="component" value="Unassembled WGS sequence"/>
</dbReference>
<dbReference type="EMBL" id="JBHUPC010000012">
    <property type="protein sequence ID" value="MFD2891583.1"/>
    <property type="molecule type" value="Genomic_DNA"/>
</dbReference>
<reference evidence="3" key="1">
    <citation type="journal article" date="2019" name="Int. J. Syst. Evol. Microbiol.">
        <title>The Global Catalogue of Microorganisms (GCM) 10K type strain sequencing project: providing services to taxonomists for standard genome sequencing and annotation.</title>
        <authorList>
            <consortium name="The Broad Institute Genomics Platform"/>
            <consortium name="The Broad Institute Genome Sequencing Center for Infectious Disease"/>
            <person name="Wu L."/>
            <person name="Ma J."/>
        </authorList>
    </citation>
    <scope>NUCLEOTIDE SEQUENCE [LARGE SCALE GENOMIC DNA]</scope>
    <source>
        <strain evidence="3">KCTC 22671</strain>
    </source>
</reference>
<comment type="caution">
    <text evidence="2">The sequence shown here is derived from an EMBL/GenBank/DDBJ whole genome shotgun (WGS) entry which is preliminary data.</text>
</comment>
<dbReference type="SMART" id="SM01235">
    <property type="entry name" value="Haem_bd"/>
    <property type="match status" value="1"/>
</dbReference>
<evidence type="ECO:0000259" key="1">
    <source>
        <dbReference type="SMART" id="SM01235"/>
    </source>
</evidence>
<evidence type="ECO:0000313" key="3">
    <source>
        <dbReference type="Proteomes" id="UP001597534"/>
    </source>
</evidence>